<evidence type="ECO:0000313" key="1">
    <source>
        <dbReference type="EMBL" id="GBM08714.1"/>
    </source>
</evidence>
<reference evidence="1 2" key="1">
    <citation type="journal article" date="2019" name="Sci. Rep.">
        <title>Orb-weaving spider Araneus ventricosus genome elucidates the spidroin gene catalogue.</title>
        <authorList>
            <person name="Kono N."/>
            <person name="Nakamura H."/>
            <person name="Ohtoshi R."/>
            <person name="Moran D.A.P."/>
            <person name="Shinohara A."/>
            <person name="Yoshida Y."/>
            <person name="Fujiwara M."/>
            <person name="Mori M."/>
            <person name="Tomita M."/>
            <person name="Arakawa K."/>
        </authorList>
    </citation>
    <scope>NUCLEOTIDE SEQUENCE [LARGE SCALE GENOMIC DNA]</scope>
</reference>
<organism evidence="1 2">
    <name type="scientific">Araneus ventricosus</name>
    <name type="common">Orbweaver spider</name>
    <name type="synonym">Epeira ventricosa</name>
    <dbReference type="NCBI Taxonomy" id="182803"/>
    <lineage>
        <taxon>Eukaryota</taxon>
        <taxon>Metazoa</taxon>
        <taxon>Ecdysozoa</taxon>
        <taxon>Arthropoda</taxon>
        <taxon>Chelicerata</taxon>
        <taxon>Arachnida</taxon>
        <taxon>Araneae</taxon>
        <taxon>Araneomorphae</taxon>
        <taxon>Entelegynae</taxon>
        <taxon>Araneoidea</taxon>
        <taxon>Araneidae</taxon>
        <taxon>Araneus</taxon>
    </lineage>
</organism>
<dbReference type="Proteomes" id="UP000499080">
    <property type="component" value="Unassembled WGS sequence"/>
</dbReference>
<dbReference type="EMBL" id="BGPR01000260">
    <property type="protein sequence ID" value="GBM08714.1"/>
    <property type="molecule type" value="Genomic_DNA"/>
</dbReference>
<gene>
    <name evidence="1" type="ORF">AVEN_52787_1</name>
</gene>
<dbReference type="AlphaFoldDB" id="A0A4Y2CY99"/>
<evidence type="ECO:0000313" key="2">
    <source>
        <dbReference type="Proteomes" id="UP000499080"/>
    </source>
</evidence>
<sequence length="96" mass="10905">MESPRPSDRPIPEAEFLCWAWWKMFSFVTGGSLVRVPISASNPPCIRSWCTLNPSGSNVFPLVLCGSLKRLCQLRYHPCHLTTAQKFMVRHNMALV</sequence>
<proteinExistence type="predicted"/>
<protein>
    <submittedName>
        <fullName evidence="1">Uncharacterized protein</fullName>
    </submittedName>
</protein>
<keyword evidence="2" id="KW-1185">Reference proteome</keyword>
<comment type="caution">
    <text evidence="1">The sequence shown here is derived from an EMBL/GenBank/DDBJ whole genome shotgun (WGS) entry which is preliminary data.</text>
</comment>
<accession>A0A4Y2CY99</accession>
<name>A0A4Y2CY99_ARAVE</name>